<feature type="transmembrane region" description="Helical" evidence="1">
    <location>
        <begin position="316"/>
        <end position="335"/>
    </location>
</feature>
<dbReference type="Proteomes" id="UP000023152">
    <property type="component" value="Unassembled WGS sequence"/>
</dbReference>
<protein>
    <submittedName>
        <fullName evidence="2">Uncharacterized protein</fullName>
    </submittedName>
</protein>
<name>X6N934_RETFI</name>
<sequence>MNSMFAMFLRKWNCYVKKLYIFICNFKKLLDELKKFMYTTKLSRIPREICLYERKASEKSKNLVFCITNYIELTPMLGWGVKCKIGSDGTSQSPFAVQWSESGISVQLKEITVNNQERFSVDNLDPFGRIEMSFEVHINSSAIVQLPVDCATCFIWTWDDGNGNIWNSAEQLLPVLASTVKSPVVLFPEDTGYTVNVQVVWPSIRTIHLHYCPDQRSGTWFFQPNTKYTLSMTIQDPLLLFQEFLHFFFFFLIEKERKGGGRGSTFPQLLNLSMDNLPILTDCSVSNLASLHPLDNFTFSCTPANQATWKFNALHGGYCFCYFVFVFGFFFFFFWF</sequence>
<keyword evidence="1" id="KW-0812">Transmembrane</keyword>
<dbReference type="AlphaFoldDB" id="X6N934"/>
<gene>
    <name evidence="2" type="ORF">RFI_14811</name>
</gene>
<accession>X6N934</accession>
<evidence type="ECO:0000313" key="2">
    <source>
        <dbReference type="EMBL" id="ETO22388.1"/>
    </source>
</evidence>
<comment type="caution">
    <text evidence="2">The sequence shown here is derived from an EMBL/GenBank/DDBJ whole genome shotgun (WGS) entry which is preliminary data.</text>
</comment>
<proteinExistence type="predicted"/>
<organism evidence="2 3">
    <name type="scientific">Reticulomyxa filosa</name>
    <dbReference type="NCBI Taxonomy" id="46433"/>
    <lineage>
        <taxon>Eukaryota</taxon>
        <taxon>Sar</taxon>
        <taxon>Rhizaria</taxon>
        <taxon>Retaria</taxon>
        <taxon>Foraminifera</taxon>
        <taxon>Monothalamids</taxon>
        <taxon>Reticulomyxidae</taxon>
        <taxon>Reticulomyxa</taxon>
    </lineage>
</organism>
<evidence type="ECO:0000256" key="1">
    <source>
        <dbReference type="SAM" id="Phobius"/>
    </source>
</evidence>
<reference evidence="2 3" key="1">
    <citation type="journal article" date="2013" name="Curr. Biol.">
        <title>The Genome of the Foraminiferan Reticulomyxa filosa.</title>
        <authorList>
            <person name="Glockner G."/>
            <person name="Hulsmann N."/>
            <person name="Schleicher M."/>
            <person name="Noegel A.A."/>
            <person name="Eichinger L."/>
            <person name="Gallinger C."/>
            <person name="Pawlowski J."/>
            <person name="Sierra R."/>
            <person name="Euteneuer U."/>
            <person name="Pillet L."/>
            <person name="Moustafa A."/>
            <person name="Platzer M."/>
            <person name="Groth M."/>
            <person name="Szafranski K."/>
            <person name="Schliwa M."/>
        </authorList>
    </citation>
    <scope>NUCLEOTIDE SEQUENCE [LARGE SCALE GENOMIC DNA]</scope>
</reference>
<dbReference type="EMBL" id="ASPP01010780">
    <property type="protein sequence ID" value="ETO22388.1"/>
    <property type="molecule type" value="Genomic_DNA"/>
</dbReference>
<evidence type="ECO:0000313" key="3">
    <source>
        <dbReference type="Proteomes" id="UP000023152"/>
    </source>
</evidence>
<keyword evidence="3" id="KW-1185">Reference proteome</keyword>
<keyword evidence="1" id="KW-0472">Membrane</keyword>
<keyword evidence="1" id="KW-1133">Transmembrane helix</keyword>